<dbReference type="Proteomes" id="UP000615446">
    <property type="component" value="Unassembled WGS sequence"/>
</dbReference>
<gene>
    <name evidence="1" type="ORF">RCL2_002723300</name>
</gene>
<comment type="caution">
    <text evidence="1">The sequence shown here is derived from an EMBL/GenBank/DDBJ whole genome shotgun (WGS) entry which is preliminary data.</text>
</comment>
<sequence>MCGIRDLQIPFGDIWDLLIPVDELAHNYSKFCGKDSSTRFTNEDYKCWQTNLSKNSRRGLDSYAVHDNVSIQHDRVSQKDVSSKQKNRKLLAFDPSIYSKMFWKEQHSSNLIKIRARPYRRTSTRTKEKDAIKTEEAMGKIMMKFRTLYTTFKHLLRFVT</sequence>
<reference evidence="1" key="1">
    <citation type="submission" date="2019-10" db="EMBL/GenBank/DDBJ databases">
        <title>Conservation and host-specific expression of non-tandemly repeated heterogenous ribosome RNA gene in arbuscular mycorrhizal fungi.</title>
        <authorList>
            <person name="Maeda T."/>
            <person name="Kobayashi Y."/>
            <person name="Nakagawa T."/>
            <person name="Ezawa T."/>
            <person name="Yamaguchi K."/>
            <person name="Bino T."/>
            <person name="Nishimoto Y."/>
            <person name="Shigenobu S."/>
            <person name="Kawaguchi M."/>
        </authorList>
    </citation>
    <scope>NUCLEOTIDE SEQUENCE</scope>
    <source>
        <strain evidence="1">HR1</strain>
    </source>
</reference>
<protein>
    <submittedName>
        <fullName evidence="1">Uncharacterized protein</fullName>
    </submittedName>
</protein>
<evidence type="ECO:0000313" key="2">
    <source>
        <dbReference type="Proteomes" id="UP000615446"/>
    </source>
</evidence>
<proteinExistence type="predicted"/>
<dbReference type="AlphaFoldDB" id="A0A8H3R1U2"/>
<evidence type="ECO:0000313" key="1">
    <source>
        <dbReference type="EMBL" id="GET00791.1"/>
    </source>
</evidence>
<accession>A0A8H3R1U2</accession>
<organism evidence="1 2">
    <name type="scientific">Rhizophagus clarus</name>
    <dbReference type="NCBI Taxonomy" id="94130"/>
    <lineage>
        <taxon>Eukaryota</taxon>
        <taxon>Fungi</taxon>
        <taxon>Fungi incertae sedis</taxon>
        <taxon>Mucoromycota</taxon>
        <taxon>Glomeromycotina</taxon>
        <taxon>Glomeromycetes</taxon>
        <taxon>Glomerales</taxon>
        <taxon>Glomeraceae</taxon>
        <taxon>Rhizophagus</taxon>
    </lineage>
</organism>
<dbReference type="EMBL" id="BLAL01000291">
    <property type="protein sequence ID" value="GET00791.1"/>
    <property type="molecule type" value="Genomic_DNA"/>
</dbReference>
<name>A0A8H3R1U2_9GLOM</name>